<dbReference type="Gene3D" id="2.60.40.1190">
    <property type="match status" value="1"/>
</dbReference>
<comment type="caution">
    <text evidence="2">The sequence shown here is derived from an EMBL/GenBank/DDBJ whole genome shotgun (WGS) entry which is preliminary data.</text>
</comment>
<accession>A0A4R1SCV5</accession>
<dbReference type="InterPro" id="IPR010502">
    <property type="entry name" value="Carb-bd_dom_fam9"/>
</dbReference>
<sequence length="210" mass="24281">MPTYDCRKITAPFPVDGDLHKPAWRAAEPLELVENVSGGRPRQVTRLRMLWNPEYLLAAFECQDDFIQASCRDFNGPLYEEEVVELFIDDNRDRRTYLEFEVNPLNAVLHYAIHHPLDGQFLQFARTQERLTTAVRRAPAGRGWDVELAIPFSEFVTAPHLPPQPGDSWFFNAYRIDRPKEGPAEYSAWSPTGAVNFHLPQYFGELRFVE</sequence>
<dbReference type="Pfam" id="PF06452">
    <property type="entry name" value="CBM9_1"/>
    <property type="match status" value="1"/>
</dbReference>
<protein>
    <submittedName>
        <fullName evidence="2">Cellulose/xylan binding protein with CBM9 domain</fullName>
    </submittedName>
</protein>
<dbReference type="GO" id="GO:0004553">
    <property type="term" value="F:hydrolase activity, hydrolyzing O-glycosyl compounds"/>
    <property type="evidence" value="ECO:0007669"/>
    <property type="project" value="InterPro"/>
</dbReference>
<evidence type="ECO:0000259" key="1">
    <source>
        <dbReference type="Pfam" id="PF06452"/>
    </source>
</evidence>
<dbReference type="CDD" id="cd09620">
    <property type="entry name" value="CBM9_like_3"/>
    <property type="match status" value="1"/>
</dbReference>
<dbReference type="SUPFAM" id="SSF49344">
    <property type="entry name" value="CBD9-like"/>
    <property type="match status" value="1"/>
</dbReference>
<feature type="domain" description="Carbohydrate-binding" evidence="1">
    <location>
        <begin position="15"/>
        <end position="208"/>
    </location>
</feature>
<evidence type="ECO:0000313" key="2">
    <source>
        <dbReference type="EMBL" id="TCL76860.1"/>
    </source>
</evidence>
<organism evidence="2 3">
    <name type="scientific">Hydrogenispora ethanolica</name>
    <dbReference type="NCBI Taxonomy" id="1082276"/>
    <lineage>
        <taxon>Bacteria</taxon>
        <taxon>Bacillati</taxon>
        <taxon>Bacillota</taxon>
        <taxon>Hydrogenispora</taxon>
    </lineage>
</organism>
<evidence type="ECO:0000313" key="3">
    <source>
        <dbReference type="Proteomes" id="UP000295008"/>
    </source>
</evidence>
<keyword evidence="3" id="KW-1185">Reference proteome</keyword>
<dbReference type="GO" id="GO:0016052">
    <property type="term" value="P:carbohydrate catabolic process"/>
    <property type="evidence" value="ECO:0007669"/>
    <property type="project" value="InterPro"/>
</dbReference>
<dbReference type="RefSeq" id="WP_165907686.1">
    <property type="nucleotide sequence ID" value="NZ_SLUN01000001.1"/>
</dbReference>
<reference evidence="2 3" key="1">
    <citation type="submission" date="2019-03" db="EMBL/GenBank/DDBJ databases">
        <title>Genomic Encyclopedia of Type Strains, Phase IV (KMG-IV): sequencing the most valuable type-strain genomes for metagenomic binning, comparative biology and taxonomic classification.</title>
        <authorList>
            <person name="Goeker M."/>
        </authorList>
    </citation>
    <scope>NUCLEOTIDE SEQUENCE [LARGE SCALE GENOMIC DNA]</scope>
    <source>
        <strain evidence="2 3">LX-B</strain>
    </source>
</reference>
<name>A0A4R1SCV5_HYDET</name>
<dbReference type="EMBL" id="SLUN01000001">
    <property type="protein sequence ID" value="TCL76860.1"/>
    <property type="molecule type" value="Genomic_DNA"/>
</dbReference>
<dbReference type="AlphaFoldDB" id="A0A4R1SCV5"/>
<proteinExistence type="predicted"/>
<dbReference type="GO" id="GO:0030246">
    <property type="term" value="F:carbohydrate binding"/>
    <property type="evidence" value="ECO:0007669"/>
    <property type="project" value="InterPro"/>
</dbReference>
<gene>
    <name evidence="2" type="ORF">EDC14_1001143</name>
</gene>
<dbReference type="Proteomes" id="UP000295008">
    <property type="component" value="Unassembled WGS sequence"/>
</dbReference>